<evidence type="ECO:0000259" key="6">
    <source>
        <dbReference type="Pfam" id="PF25756"/>
    </source>
</evidence>
<sequence length="800" mass="91110">MDIIDPLRPKTVPLSAETILWFEFLLDPELLTTHLKKTTPSTSSLNTSLQAEALKPGLLPDPQPLELIEKFLTIFPDVPTETCSTTPPDGDKESTKSIEEILGRKQVALKILTLKVASFLKWNLDVIENLNLQKQIQLLDDLCTITSGTLVSLPLTNDEVKIGPQGSRGAFEFALLIYHRWTLRVYKIFKEALLKNKATFGLNPPATSTDPISLRDEIVLTYDSLIPLNSTSEYTSQNFRFIKFISKCEIKTQIHFDLCKFFLYINSNALARQHAIECRDNLRILKTEYESRGEKPEDFLLCNVPESELEGCLLACGVSDVKHGLLQRMNEEIVHQRYMSILEILERDNLEMEIPFVHRKILELDIEEALKVGQVNVTKDIEASILALNTIRCLVDEENCYQTTDFMQKYNYSVENLKVFLECTAKILGSGCSQRSRERIGQYYRSLLMKMDIVSEVRALNLLPEDELTSIEKMKMSSQYPFPQISIQTDWKMCDLNHHRLEVGNLKRQLINSNASDVKKLCKKLAPIKDYDDRRRPREPRELWEVNPSWSIPIPLQSVLKSLQRGFLKDFAYITLGKAKELTNRKDYGSAIALLNTLKTETQRSDLANTSTVAKMGKLISWEILLVQICQCLNDWPRKHPESAAIGLKCKQCILSLQNGDTAIPRTEILEYSIAMLLNLSDWASLILPEKRSPTLELSSALAGAAMDIEKGKPSRICREAWEIVLPMFSATPGNKRNMSRDSPTLAVNNFSSFFNKLREPFIVSIIMSLLARILNIIKDDTNVEISCDYMFLWPTSIAK</sequence>
<dbReference type="VEuPathDB" id="VectorBase:PPAI005606"/>
<proteinExistence type="inferred from homology"/>
<keyword evidence="5" id="KW-0539">Nucleus</keyword>
<protein>
    <recommendedName>
        <fullName evidence="6">INTS8 TPR repeats domain-containing protein</fullName>
    </recommendedName>
</protein>
<evidence type="ECO:0000256" key="1">
    <source>
        <dbReference type="ARBA" id="ARBA00004123"/>
    </source>
</evidence>
<evidence type="ECO:0000256" key="3">
    <source>
        <dbReference type="ARBA" id="ARBA00007147"/>
    </source>
</evidence>
<comment type="similarity">
    <text evidence="3">Belongs to the Integrator subunit 8 family.</text>
</comment>
<dbReference type="EMBL" id="AJVK01031075">
    <property type="status" value="NOT_ANNOTATED_CDS"/>
    <property type="molecule type" value="Genomic_DNA"/>
</dbReference>
<evidence type="ECO:0000313" key="7">
    <source>
        <dbReference type="EnsemblMetazoa" id="PPAI005606-PA"/>
    </source>
</evidence>
<reference evidence="7" key="1">
    <citation type="submission" date="2022-08" db="UniProtKB">
        <authorList>
            <consortium name="EnsemblMetazoa"/>
        </authorList>
    </citation>
    <scope>IDENTIFICATION</scope>
    <source>
        <strain evidence="7">Israel</strain>
    </source>
</reference>
<dbReference type="GO" id="GO:0005694">
    <property type="term" value="C:chromosome"/>
    <property type="evidence" value="ECO:0007669"/>
    <property type="project" value="UniProtKB-SubCell"/>
</dbReference>
<evidence type="ECO:0000313" key="8">
    <source>
        <dbReference type="Proteomes" id="UP000092462"/>
    </source>
</evidence>
<keyword evidence="8" id="KW-1185">Reference proteome</keyword>
<dbReference type="Proteomes" id="UP000092462">
    <property type="component" value="Unassembled WGS sequence"/>
</dbReference>
<dbReference type="EMBL" id="AJVK01031074">
    <property type="status" value="NOT_ANNOTATED_CDS"/>
    <property type="molecule type" value="Genomic_DNA"/>
</dbReference>
<evidence type="ECO:0000256" key="2">
    <source>
        <dbReference type="ARBA" id="ARBA00004286"/>
    </source>
</evidence>
<dbReference type="EnsemblMetazoa" id="PPAI005606-RA">
    <property type="protein sequence ID" value="PPAI005606-PA"/>
    <property type="gene ID" value="PPAI005606"/>
</dbReference>
<organism evidence="7 8">
    <name type="scientific">Phlebotomus papatasi</name>
    <name type="common">Sandfly</name>
    <dbReference type="NCBI Taxonomy" id="29031"/>
    <lineage>
        <taxon>Eukaryota</taxon>
        <taxon>Metazoa</taxon>
        <taxon>Ecdysozoa</taxon>
        <taxon>Arthropoda</taxon>
        <taxon>Hexapoda</taxon>
        <taxon>Insecta</taxon>
        <taxon>Pterygota</taxon>
        <taxon>Neoptera</taxon>
        <taxon>Endopterygota</taxon>
        <taxon>Diptera</taxon>
        <taxon>Nematocera</taxon>
        <taxon>Psychodoidea</taxon>
        <taxon>Psychodidae</taxon>
        <taxon>Phlebotomus</taxon>
        <taxon>Phlebotomus</taxon>
    </lineage>
</organism>
<dbReference type="PANTHER" id="PTHR13350">
    <property type="entry name" value="INTEGRATOR COMPLEX SUBUNIT 8"/>
    <property type="match status" value="1"/>
</dbReference>
<dbReference type="GO" id="GO:0034472">
    <property type="term" value="P:snRNA 3'-end processing"/>
    <property type="evidence" value="ECO:0007669"/>
    <property type="project" value="InterPro"/>
</dbReference>
<accession>A0A1B0GNW5</accession>
<comment type="subcellular location">
    <subcellularLocation>
        <location evidence="2">Chromosome</location>
    </subcellularLocation>
    <subcellularLocation>
        <location evidence="1">Nucleus</location>
    </subcellularLocation>
</comment>
<dbReference type="InterPro" id="IPR038751">
    <property type="entry name" value="INTS8"/>
</dbReference>
<dbReference type="InterPro" id="IPR057980">
    <property type="entry name" value="TPR_INTS8"/>
</dbReference>
<dbReference type="AlphaFoldDB" id="A0A1B0GNW5"/>
<evidence type="ECO:0000256" key="5">
    <source>
        <dbReference type="ARBA" id="ARBA00023242"/>
    </source>
</evidence>
<name>A0A1B0GNW5_PHLPP</name>
<dbReference type="GO" id="GO:0032039">
    <property type="term" value="C:integrator complex"/>
    <property type="evidence" value="ECO:0007669"/>
    <property type="project" value="TreeGrafter"/>
</dbReference>
<dbReference type="VEuPathDB" id="VectorBase:PPAPM1_007305"/>
<keyword evidence="4" id="KW-0158">Chromosome</keyword>
<dbReference type="EMBL" id="AJVK01031073">
    <property type="status" value="NOT_ANNOTATED_CDS"/>
    <property type="molecule type" value="Genomic_DNA"/>
</dbReference>
<feature type="domain" description="INTS8 TPR repeats" evidence="6">
    <location>
        <begin position="501"/>
        <end position="799"/>
    </location>
</feature>
<dbReference type="Pfam" id="PF25756">
    <property type="entry name" value="TPR_INTS8"/>
    <property type="match status" value="1"/>
</dbReference>
<evidence type="ECO:0000256" key="4">
    <source>
        <dbReference type="ARBA" id="ARBA00022454"/>
    </source>
</evidence>
<dbReference type="PANTHER" id="PTHR13350:SF1">
    <property type="entry name" value="INTEGRATOR COMPLEX SUBUNIT 8"/>
    <property type="match status" value="1"/>
</dbReference>